<reference evidence="1" key="1">
    <citation type="submission" date="2018-05" db="EMBL/GenBank/DDBJ databases">
        <authorList>
            <person name="Lanie J.A."/>
            <person name="Ng W.-L."/>
            <person name="Kazmierczak K.M."/>
            <person name="Andrzejewski T.M."/>
            <person name="Davidsen T.M."/>
            <person name="Wayne K.J."/>
            <person name="Tettelin H."/>
            <person name="Glass J.I."/>
            <person name="Rusch D."/>
            <person name="Podicherti R."/>
            <person name="Tsui H.-C.T."/>
            <person name="Winkler M.E."/>
        </authorList>
    </citation>
    <scope>NUCLEOTIDE SEQUENCE</scope>
</reference>
<dbReference type="GO" id="GO:0000150">
    <property type="term" value="F:DNA strand exchange activity"/>
    <property type="evidence" value="ECO:0007669"/>
    <property type="project" value="InterPro"/>
</dbReference>
<sequence>MKIKISDKPQKTLYIYCRVSTTGQDKDGY</sequence>
<dbReference type="InterPro" id="IPR006118">
    <property type="entry name" value="Recombinase_CS"/>
</dbReference>
<accession>A0A382T1D9</accession>
<proteinExistence type="predicted"/>
<protein>
    <recommendedName>
        <fullName evidence="2">Resolvase/invertase-type recombinase catalytic domain-containing protein</fullName>
    </recommendedName>
</protein>
<dbReference type="EMBL" id="UINC01133187">
    <property type="protein sequence ID" value="SVD15974.1"/>
    <property type="molecule type" value="Genomic_DNA"/>
</dbReference>
<organism evidence="1">
    <name type="scientific">marine metagenome</name>
    <dbReference type="NCBI Taxonomy" id="408172"/>
    <lineage>
        <taxon>unclassified sequences</taxon>
        <taxon>metagenomes</taxon>
        <taxon>ecological metagenomes</taxon>
    </lineage>
</organism>
<feature type="non-terminal residue" evidence="1">
    <location>
        <position position="29"/>
    </location>
</feature>
<evidence type="ECO:0008006" key="2">
    <source>
        <dbReference type="Google" id="ProtNLM"/>
    </source>
</evidence>
<name>A0A382T1D9_9ZZZZ</name>
<evidence type="ECO:0000313" key="1">
    <source>
        <dbReference type="EMBL" id="SVD15974.1"/>
    </source>
</evidence>
<dbReference type="PROSITE" id="PS00397">
    <property type="entry name" value="RECOMBINASES_1"/>
    <property type="match status" value="1"/>
</dbReference>
<dbReference type="AlphaFoldDB" id="A0A382T1D9"/>
<gene>
    <name evidence="1" type="ORF">METZ01_LOCUS368828</name>
</gene>